<keyword evidence="3" id="KW-0539">Nucleus</keyword>
<evidence type="ECO:0000256" key="4">
    <source>
        <dbReference type="SAM" id="MobiDB-lite"/>
    </source>
</evidence>
<dbReference type="PROSITE" id="PS50090">
    <property type="entry name" value="MYB_LIKE"/>
    <property type="match status" value="1"/>
</dbReference>
<name>A0A6P6YIP9_DERPT</name>
<dbReference type="Gene3D" id="1.10.10.60">
    <property type="entry name" value="Homeodomain-like"/>
    <property type="match status" value="1"/>
</dbReference>
<dbReference type="PANTHER" id="PTHR46380">
    <property type="entry name" value="CYCLIN-D-BINDING MYB-LIKE TRANSCRIPTION FACTOR 1"/>
    <property type="match status" value="1"/>
</dbReference>
<evidence type="ECO:0000256" key="1">
    <source>
        <dbReference type="ARBA" id="ARBA00004123"/>
    </source>
</evidence>
<proteinExistence type="predicted"/>
<feature type="compositionally biased region" description="Acidic residues" evidence="4">
    <location>
        <begin position="12"/>
        <end position="35"/>
    </location>
</feature>
<dbReference type="RefSeq" id="XP_027205155.1">
    <property type="nucleotide sequence ID" value="XM_027349354.1"/>
</dbReference>
<evidence type="ECO:0000256" key="3">
    <source>
        <dbReference type="ARBA" id="ARBA00023242"/>
    </source>
</evidence>
<comment type="subcellular location">
    <subcellularLocation>
        <location evidence="1">Nucleus</location>
    </subcellularLocation>
</comment>
<evidence type="ECO:0000256" key="2">
    <source>
        <dbReference type="ARBA" id="ARBA00023125"/>
    </source>
</evidence>
<gene>
    <name evidence="7" type="primary">LOC113798773</name>
</gene>
<evidence type="ECO:0000313" key="7">
    <source>
        <dbReference type="RefSeq" id="XP_027205155.1"/>
    </source>
</evidence>
<dbReference type="InParanoid" id="A0A6P6YIP9"/>
<dbReference type="KEGG" id="dpte:113798773"/>
<dbReference type="GO" id="GO:0000978">
    <property type="term" value="F:RNA polymerase II cis-regulatory region sequence-specific DNA binding"/>
    <property type="evidence" value="ECO:0007669"/>
    <property type="project" value="TreeGrafter"/>
</dbReference>
<keyword evidence="2" id="KW-0238">DNA-binding</keyword>
<dbReference type="AlphaFoldDB" id="A0A6P6YIP9"/>
<dbReference type="InterPro" id="IPR001005">
    <property type="entry name" value="SANT/Myb"/>
</dbReference>
<dbReference type="GO" id="GO:0000981">
    <property type="term" value="F:DNA-binding transcription factor activity, RNA polymerase II-specific"/>
    <property type="evidence" value="ECO:0007669"/>
    <property type="project" value="TreeGrafter"/>
</dbReference>
<dbReference type="InterPro" id="IPR051651">
    <property type="entry name" value="DMTF1_DNA-bind_reg"/>
</dbReference>
<organism evidence="6 7">
    <name type="scientific">Dermatophagoides pteronyssinus</name>
    <name type="common">European house dust mite</name>
    <dbReference type="NCBI Taxonomy" id="6956"/>
    <lineage>
        <taxon>Eukaryota</taxon>
        <taxon>Metazoa</taxon>
        <taxon>Ecdysozoa</taxon>
        <taxon>Arthropoda</taxon>
        <taxon>Chelicerata</taxon>
        <taxon>Arachnida</taxon>
        <taxon>Acari</taxon>
        <taxon>Acariformes</taxon>
        <taxon>Sarcoptiformes</taxon>
        <taxon>Astigmata</taxon>
        <taxon>Psoroptidia</taxon>
        <taxon>Analgoidea</taxon>
        <taxon>Pyroglyphidae</taxon>
        <taxon>Dermatophagoidinae</taxon>
        <taxon>Dermatophagoides</taxon>
    </lineage>
</organism>
<reference evidence="7" key="1">
    <citation type="submission" date="2025-08" db="UniProtKB">
        <authorList>
            <consortium name="RefSeq"/>
        </authorList>
    </citation>
    <scope>IDENTIFICATION</scope>
    <source>
        <strain evidence="7">Airmid</strain>
    </source>
</reference>
<dbReference type="OrthoDB" id="5812619at2759"/>
<feature type="region of interest" description="Disordered" evidence="4">
    <location>
        <begin position="1"/>
        <end position="40"/>
    </location>
</feature>
<dbReference type="GeneID" id="113798773"/>
<feature type="domain" description="Myb-like" evidence="5">
    <location>
        <begin position="226"/>
        <end position="281"/>
    </location>
</feature>
<dbReference type="PANTHER" id="PTHR46380:SF2">
    <property type="entry name" value="CYCLIN-D-BINDING MYB-LIKE TRANSCRIPTION FACTOR 1"/>
    <property type="match status" value="1"/>
</dbReference>
<protein>
    <submittedName>
        <fullName evidence="7">Uncharacterized protein LOC113798773</fullName>
    </submittedName>
</protein>
<dbReference type="CDD" id="cd00167">
    <property type="entry name" value="SANT"/>
    <property type="match status" value="1"/>
</dbReference>
<dbReference type="OMA" id="AFWSEIT"/>
<sequence length="392" mass="46939">MGKRKKQKQIEDNEIDDSIEQCDNDDKIDDDSDDDLFSKSDDLPSLKNDVAIDPTLISDAELHHLIPKLRRINDNDKELLRQHNLSVQNGRFTSSENKILSKNWQRYLDDYNVPNKSLLLGHFQYERSNNDSQKIKKLYRKFANETQLWLRLAKNLPNRTIFQIYCRARFLLSNLKKAKDFTDEDRQIILKLYRKYGDHFTTFCEEYGYNPKCAREILRHTIKSNGVKLNHGEWSEKEVKKLKKIVSRLMKKLALQSYDGIPWSHVSKKLHRSDVQCRQKFFSKSTFCQMITHPPIDDWNEKLDIAKFIALLKHLNFDDFNMIDWDYIKEKFSSIYFNILLRKWREIRVRIPDHQHLSLSEILDHLYKTRVLKHFGHDQEKMKEIEDFINTT</sequence>
<evidence type="ECO:0000313" key="6">
    <source>
        <dbReference type="Proteomes" id="UP000515146"/>
    </source>
</evidence>
<dbReference type="GO" id="GO:0005634">
    <property type="term" value="C:nucleus"/>
    <property type="evidence" value="ECO:0007669"/>
    <property type="project" value="UniProtKB-SubCell"/>
</dbReference>
<evidence type="ECO:0000259" key="5">
    <source>
        <dbReference type="PROSITE" id="PS50090"/>
    </source>
</evidence>
<accession>A0A6P6YIP9</accession>
<dbReference type="Proteomes" id="UP000515146">
    <property type="component" value="Unplaced"/>
</dbReference>
<keyword evidence="6" id="KW-1185">Reference proteome</keyword>
<dbReference type="SMART" id="SM00717">
    <property type="entry name" value="SANT"/>
    <property type="match status" value="2"/>
</dbReference>